<dbReference type="Proteomes" id="UP000297716">
    <property type="component" value="Unassembled WGS sequence"/>
</dbReference>
<proteinExistence type="predicted"/>
<keyword evidence="3" id="KW-1185">Reference proteome</keyword>
<sequence>MYEREPAAILKLARLVSITTSSLPLYSTMRAAHVTDDQSSSPGMTMEKSLDMAQVNRTDRTIPTDLRVGLEVHHPENGLVALHQTAIAMYPTESLDVVREAPTVIDESPHETEEI</sequence>
<dbReference type="EMBL" id="SKBN01000206">
    <property type="protein sequence ID" value="TGJ80706.1"/>
    <property type="molecule type" value="Genomic_DNA"/>
</dbReference>
<name>A0A4Z0YT97_9PEZI</name>
<dbReference type="AlphaFoldDB" id="A0A4Z0YT97"/>
<evidence type="ECO:0000256" key="1">
    <source>
        <dbReference type="SAM" id="MobiDB-lite"/>
    </source>
</evidence>
<protein>
    <submittedName>
        <fullName evidence="2">Uncharacterized protein</fullName>
    </submittedName>
</protein>
<reference evidence="2 3" key="1">
    <citation type="submission" date="2019-03" db="EMBL/GenBank/DDBJ databases">
        <title>Draft genome sequence of Xylaria hypoxylon DSM 108379, a ubiquitous saprotrophic-parasitic fungi on hardwood.</title>
        <authorList>
            <person name="Buettner E."/>
            <person name="Leonhardt S."/>
            <person name="Gebauer A.M."/>
            <person name="Liers C."/>
            <person name="Hofrichter M."/>
            <person name="Kellner H."/>
        </authorList>
    </citation>
    <scope>NUCLEOTIDE SEQUENCE [LARGE SCALE GENOMIC DNA]</scope>
    <source>
        <strain evidence="2 3">DSM 108379</strain>
    </source>
</reference>
<gene>
    <name evidence="2" type="ORF">E0Z10_g8062</name>
</gene>
<evidence type="ECO:0000313" key="2">
    <source>
        <dbReference type="EMBL" id="TGJ80706.1"/>
    </source>
</evidence>
<feature type="region of interest" description="Disordered" evidence="1">
    <location>
        <begin position="34"/>
        <end position="58"/>
    </location>
</feature>
<organism evidence="2 3">
    <name type="scientific">Xylaria hypoxylon</name>
    <dbReference type="NCBI Taxonomy" id="37992"/>
    <lineage>
        <taxon>Eukaryota</taxon>
        <taxon>Fungi</taxon>
        <taxon>Dikarya</taxon>
        <taxon>Ascomycota</taxon>
        <taxon>Pezizomycotina</taxon>
        <taxon>Sordariomycetes</taxon>
        <taxon>Xylariomycetidae</taxon>
        <taxon>Xylariales</taxon>
        <taxon>Xylariaceae</taxon>
        <taxon>Xylaria</taxon>
    </lineage>
</organism>
<evidence type="ECO:0000313" key="3">
    <source>
        <dbReference type="Proteomes" id="UP000297716"/>
    </source>
</evidence>
<comment type="caution">
    <text evidence="2">The sequence shown here is derived from an EMBL/GenBank/DDBJ whole genome shotgun (WGS) entry which is preliminary data.</text>
</comment>
<accession>A0A4Z0YT97</accession>